<gene>
    <name evidence="1" type="ORF">DDW13_01170</name>
</gene>
<comment type="caution">
    <text evidence="1">The sequence shown here is derived from an EMBL/GenBank/DDBJ whole genome shotgun (WGS) entry which is preliminary data.</text>
</comment>
<evidence type="ECO:0000313" key="2">
    <source>
        <dbReference type="Proteomes" id="UP000245638"/>
    </source>
</evidence>
<proteinExistence type="predicted"/>
<evidence type="ECO:0000313" key="1">
    <source>
        <dbReference type="EMBL" id="PVU77257.1"/>
    </source>
</evidence>
<protein>
    <submittedName>
        <fullName evidence="1">Uncharacterized protein</fullName>
    </submittedName>
</protein>
<accession>A0A2T9XAW7</accession>
<reference evidence="1 2" key="1">
    <citation type="journal article" date="2015" name="Appl. Environ. Microbiol.">
        <title>Nanoarchaeota, Their Sulfolobales Host, and Nanoarchaeota Virus Distribution across Yellowstone National Park Hot Springs.</title>
        <authorList>
            <person name="Munson-McGee J.H."/>
            <person name="Field E.K."/>
            <person name="Bateson M."/>
            <person name="Rooney C."/>
            <person name="Stepanauskas R."/>
            <person name="Young M.J."/>
        </authorList>
    </citation>
    <scope>NUCLEOTIDE SEQUENCE [LARGE SCALE GENOMIC DNA]</scope>
    <source>
        <strain evidence="1">SCGC AC-742_N10</strain>
    </source>
</reference>
<sequence length="70" mass="7595">MNLPRVVIHGVNIGLTVAEIFSDGNFRKLISAGHFIYSTSGTMYYASQGKVVDTLASLFGIVSSLYHLSE</sequence>
<dbReference type="EMBL" id="QEFD01000039">
    <property type="protein sequence ID" value="PVU77257.1"/>
    <property type="molecule type" value="Genomic_DNA"/>
</dbReference>
<organism evidence="1 2">
    <name type="scientific">Acidianus hospitalis</name>
    <dbReference type="NCBI Taxonomy" id="563177"/>
    <lineage>
        <taxon>Archaea</taxon>
        <taxon>Thermoproteota</taxon>
        <taxon>Thermoprotei</taxon>
        <taxon>Sulfolobales</taxon>
        <taxon>Sulfolobaceae</taxon>
        <taxon>Acidianus</taxon>
    </lineage>
</organism>
<dbReference type="AlphaFoldDB" id="A0A2T9XAW7"/>
<dbReference type="Proteomes" id="UP000245638">
    <property type="component" value="Unassembled WGS sequence"/>
</dbReference>
<name>A0A2T9XAW7_9CREN</name>